<evidence type="ECO:0000256" key="10">
    <source>
        <dbReference type="ARBA" id="ARBA00023136"/>
    </source>
</evidence>
<proteinExistence type="predicted"/>
<feature type="region of interest" description="Disordered" evidence="13">
    <location>
        <begin position="63"/>
        <end position="93"/>
    </location>
</feature>
<comment type="caution">
    <text evidence="16">The sequence shown here is derived from an EMBL/GenBank/DDBJ whole genome shotgun (WGS) entry which is preliminary data.</text>
</comment>
<dbReference type="Proteomes" id="UP001642464">
    <property type="component" value="Unassembled WGS sequence"/>
</dbReference>
<protein>
    <recommendedName>
        <fullName evidence="15">Ion transport domain-containing protein</fullName>
    </recommendedName>
</protein>
<evidence type="ECO:0000313" key="16">
    <source>
        <dbReference type="EMBL" id="CAK9011623.1"/>
    </source>
</evidence>
<organism evidence="16 17">
    <name type="scientific">Durusdinium trenchii</name>
    <dbReference type="NCBI Taxonomy" id="1381693"/>
    <lineage>
        <taxon>Eukaryota</taxon>
        <taxon>Sar</taxon>
        <taxon>Alveolata</taxon>
        <taxon>Dinophyceae</taxon>
        <taxon>Suessiales</taxon>
        <taxon>Symbiodiniaceae</taxon>
        <taxon>Durusdinium</taxon>
    </lineage>
</organism>
<dbReference type="EMBL" id="CAXAMM010006602">
    <property type="protein sequence ID" value="CAK9011623.1"/>
    <property type="molecule type" value="Genomic_DNA"/>
</dbReference>
<evidence type="ECO:0000256" key="4">
    <source>
        <dbReference type="ARBA" id="ARBA00022673"/>
    </source>
</evidence>
<keyword evidence="10 14" id="KW-0472">Membrane</keyword>
<evidence type="ECO:0000259" key="15">
    <source>
        <dbReference type="Pfam" id="PF00520"/>
    </source>
</evidence>
<dbReference type="InterPro" id="IPR050599">
    <property type="entry name" value="VDCC_alpha-1_subunit"/>
</dbReference>
<dbReference type="PANTHER" id="PTHR45628">
    <property type="entry name" value="VOLTAGE-DEPENDENT CALCIUM CHANNEL TYPE A SUBUNIT ALPHA-1"/>
    <property type="match status" value="1"/>
</dbReference>
<keyword evidence="9" id="KW-0406">Ion transport</keyword>
<evidence type="ECO:0000313" key="17">
    <source>
        <dbReference type="Proteomes" id="UP001642464"/>
    </source>
</evidence>
<feature type="transmembrane region" description="Helical" evidence="14">
    <location>
        <begin position="270"/>
        <end position="288"/>
    </location>
</feature>
<dbReference type="Pfam" id="PF00520">
    <property type="entry name" value="Ion_trans"/>
    <property type="match status" value="1"/>
</dbReference>
<evidence type="ECO:0000256" key="12">
    <source>
        <dbReference type="ARBA" id="ARBA00023303"/>
    </source>
</evidence>
<evidence type="ECO:0000256" key="8">
    <source>
        <dbReference type="ARBA" id="ARBA00022989"/>
    </source>
</evidence>
<feature type="transmembrane region" description="Helical" evidence="14">
    <location>
        <begin position="240"/>
        <end position="264"/>
    </location>
</feature>
<keyword evidence="2" id="KW-0813">Transport</keyword>
<keyword evidence="7" id="KW-0851">Voltage-gated channel</keyword>
<gene>
    <name evidence="16" type="ORF">SCF082_LOCUS11169</name>
</gene>
<feature type="non-terminal residue" evidence="16">
    <location>
        <position position="1"/>
    </location>
</feature>
<keyword evidence="17" id="KW-1185">Reference proteome</keyword>
<evidence type="ECO:0000256" key="6">
    <source>
        <dbReference type="ARBA" id="ARBA00022837"/>
    </source>
</evidence>
<feature type="transmembrane region" description="Helical" evidence="14">
    <location>
        <begin position="171"/>
        <end position="189"/>
    </location>
</feature>
<feature type="transmembrane region" description="Helical" evidence="14">
    <location>
        <begin position="204"/>
        <end position="228"/>
    </location>
</feature>
<evidence type="ECO:0000256" key="11">
    <source>
        <dbReference type="ARBA" id="ARBA00023180"/>
    </source>
</evidence>
<dbReference type="SUPFAM" id="SSF81324">
    <property type="entry name" value="Voltage-gated potassium channels"/>
    <property type="match status" value="1"/>
</dbReference>
<accession>A0ABP0JB45</accession>
<keyword evidence="8 14" id="KW-1133">Transmembrane helix</keyword>
<evidence type="ECO:0000256" key="14">
    <source>
        <dbReference type="SAM" id="Phobius"/>
    </source>
</evidence>
<keyword evidence="12" id="KW-0407">Ion channel</keyword>
<evidence type="ECO:0000256" key="1">
    <source>
        <dbReference type="ARBA" id="ARBA00004141"/>
    </source>
</evidence>
<dbReference type="Gene3D" id="1.10.287.70">
    <property type="match status" value="1"/>
</dbReference>
<comment type="subcellular location">
    <subcellularLocation>
        <location evidence="1">Membrane</location>
        <topology evidence="1">Multi-pass membrane protein</topology>
    </subcellularLocation>
</comment>
<name>A0ABP0JB45_9DINO</name>
<evidence type="ECO:0000256" key="3">
    <source>
        <dbReference type="ARBA" id="ARBA00022568"/>
    </source>
</evidence>
<reference evidence="16 17" key="1">
    <citation type="submission" date="2024-02" db="EMBL/GenBank/DDBJ databases">
        <authorList>
            <person name="Chen Y."/>
            <person name="Shah S."/>
            <person name="Dougan E. K."/>
            <person name="Thang M."/>
            <person name="Chan C."/>
        </authorList>
    </citation>
    <scope>NUCLEOTIDE SEQUENCE [LARGE SCALE GENOMIC DNA]</scope>
</reference>
<evidence type="ECO:0000256" key="9">
    <source>
        <dbReference type="ARBA" id="ARBA00023065"/>
    </source>
</evidence>
<dbReference type="InterPro" id="IPR005821">
    <property type="entry name" value="Ion_trans_dom"/>
</dbReference>
<dbReference type="Gene3D" id="1.20.120.350">
    <property type="entry name" value="Voltage-gated potassium channels. Chain C"/>
    <property type="match status" value="1"/>
</dbReference>
<sequence>QVTLAHPWPWCHSYPDSGKQNRRIRGARPAARGAMDLSSKSMEELLKMQSEAVKHVLSINQAIARKSRERSPTSKAKAKTSPKGHQASLTSLPKDGEIRIETGALKEPLLMKRQMSPGVEGGFGIFASGAMFPDADKIKEKVRASLFEEELNPEDLFKTTGWCQAIARNQLFKNMTMVVIVLNAIWIGIDTDLNTSDLEINSPLIFQVVDNFFCIFFSFEISVRFLAYQKSRDAFKDFSFIFDFSLVLTMIWEVWVTSMLVFLMQRSVGGANLSVLRILRLFRLVRIARVGRLMSSCRELIVLVKGISMGLRSVLSTLFLMMVVIYVFAIIFTQLFRGTDEGAGCYDGVLESMNCLMLNVVFPEQQELMHKMLEVGPITYLLGLFYLLITGLTVMNMLIGVLVEVVSVTAQVDKEETAMKAVKEKIEELIPADSRQTGISRELFMKVIMDQGLVQTLSNIDVDVMSVVEYPEIMYHSRNALSVPELVDAILQFRRTTSVSMMDIAQLRRFMVNELEDLRGLIKSNQM</sequence>
<evidence type="ECO:0000256" key="7">
    <source>
        <dbReference type="ARBA" id="ARBA00022882"/>
    </source>
</evidence>
<feature type="transmembrane region" description="Helical" evidence="14">
    <location>
        <begin position="378"/>
        <end position="403"/>
    </location>
</feature>
<feature type="transmembrane region" description="Helical" evidence="14">
    <location>
        <begin position="309"/>
        <end position="332"/>
    </location>
</feature>
<evidence type="ECO:0000256" key="2">
    <source>
        <dbReference type="ARBA" id="ARBA00022448"/>
    </source>
</evidence>
<feature type="domain" description="Ion transport" evidence="15">
    <location>
        <begin position="170"/>
        <end position="407"/>
    </location>
</feature>
<keyword evidence="5 14" id="KW-0812">Transmembrane</keyword>
<evidence type="ECO:0000256" key="5">
    <source>
        <dbReference type="ARBA" id="ARBA00022692"/>
    </source>
</evidence>
<keyword evidence="11" id="KW-0325">Glycoprotein</keyword>
<dbReference type="InterPro" id="IPR027359">
    <property type="entry name" value="Volt_channel_dom_sf"/>
</dbReference>
<evidence type="ECO:0000256" key="13">
    <source>
        <dbReference type="SAM" id="MobiDB-lite"/>
    </source>
</evidence>
<keyword evidence="6" id="KW-0106">Calcium</keyword>
<dbReference type="PANTHER" id="PTHR45628:SF7">
    <property type="entry name" value="VOLTAGE-DEPENDENT CALCIUM CHANNEL TYPE A SUBUNIT ALPHA-1"/>
    <property type="match status" value="1"/>
</dbReference>
<keyword evidence="4" id="KW-0107">Calcium channel</keyword>
<keyword evidence="3" id="KW-0109">Calcium transport</keyword>